<dbReference type="SUPFAM" id="SSF52151">
    <property type="entry name" value="FabD/lysophospholipase-like"/>
    <property type="match status" value="1"/>
</dbReference>
<organism evidence="8 9">
    <name type="scientific">Stigmatella ashevillensis</name>
    <dbReference type="NCBI Taxonomy" id="2995309"/>
    <lineage>
        <taxon>Bacteria</taxon>
        <taxon>Pseudomonadati</taxon>
        <taxon>Myxococcota</taxon>
        <taxon>Myxococcia</taxon>
        <taxon>Myxococcales</taxon>
        <taxon>Cystobacterineae</taxon>
        <taxon>Archangiaceae</taxon>
        <taxon>Stigmatella</taxon>
    </lineage>
</organism>
<dbReference type="Gene3D" id="3.40.366.10">
    <property type="entry name" value="Malonyl-Coenzyme A Acyl Carrier Protein, domain 2"/>
    <property type="match status" value="1"/>
</dbReference>
<evidence type="ECO:0000256" key="3">
    <source>
        <dbReference type="ARBA" id="ARBA00022679"/>
    </source>
</evidence>
<keyword evidence="2" id="KW-0597">Phosphoprotein</keyword>
<dbReference type="Pfam" id="PF21089">
    <property type="entry name" value="PKS_DH_N"/>
    <property type="match status" value="1"/>
</dbReference>
<evidence type="ECO:0000256" key="2">
    <source>
        <dbReference type="ARBA" id="ARBA00022553"/>
    </source>
</evidence>
<dbReference type="InterPro" id="IPR049552">
    <property type="entry name" value="PKS_DH_N"/>
</dbReference>
<dbReference type="InterPro" id="IPR050091">
    <property type="entry name" value="PKS_NRPS_Biosynth_Enz"/>
</dbReference>
<dbReference type="Pfam" id="PF00698">
    <property type="entry name" value="Acyl_transf_1"/>
    <property type="match status" value="1"/>
</dbReference>
<dbReference type="Pfam" id="PF22621">
    <property type="entry name" value="CurL-like_PKS_C"/>
    <property type="match status" value="1"/>
</dbReference>
<dbReference type="SUPFAM" id="SSF51735">
    <property type="entry name" value="NAD(P)-binding Rossmann-fold domains"/>
    <property type="match status" value="2"/>
</dbReference>
<dbReference type="InterPro" id="IPR016036">
    <property type="entry name" value="Malonyl_transacylase_ACP-bd"/>
</dbReference>
<dbReference type="SUPFAM" id="SSF53901">
    <property type="entry name" value="Thiolase-like"/>
    <property type="match status" value="1"/>
</dbReference>
<feature type="domain" description="PKS/mFAS DH" evidence="7">
    <location>
        <begin position="944"/>
        <end position="1232"/>
    </location>
</feature>
<dbReference type="InterPro" id="IPR020806">
    <property type="entry name" value="PKS_PP-bd"/>
</dbReference>
<reference evidence="8 9" key="1">
    <citation type="submission" date="2022-11" db="EMBL/GenBank/DDBJ databases">
        <title>Minimal conservation of predation-associated metabolite biosynthetic gene clusters underscores biosynthetic potential of Myxococcota including descriptions for ten novel species: Archangium lansinium sp. nov., Myxococcus landrumus sp. nov., Nannocystis bai.</title>
        <authorList>
            <person name="Ahearne A."/>
            <person name="Stevens C."/>
            <person name="Dowd S."/>
        </authorList>
    </citation>
    <scope>NUCLEOTIDE SEQUENCE [LARGE SCALE GENOMIC DNA]</scope>
    <source>
        <strain evidence="8 9">NCWAL01</strain>
    </source>
</reference>
<dbReference type="Gene3D" id="3.40.50.720">
    <property type="entry name" value="NAD(P)-binding Rossmann-like Domain"/>
    <property type="match status" value="1"/>
</dbReference>
<dbReference type="Pfam" id="PF00550">
    <property type="entry name" value="PP-binding"/>
    <property type="match status" value="1"/>
</dbReference>
<protein>
    <submittedName>
        <fullName evidence="8">Type I polyketide synthase</fullName>
    </submittedName>
</protein>
<dbReference type="CDD" id="cd00833">
    <property type="entry name" value="PKS"/>
    <property type="match status" value="1"/>
</dbReference>
<dbReference type="SMART" id="SM00826">
    <property type="entry name" value="PKS_DH"/>
    <property type="match status" value="1"/>
</dbReference>
<dbReference type="CDD" id="cd08955">
    <property type="entry name" value="KR_2_FAS_SDR_x"/>
    <property type="match status" value="1"/>
</dbReference>
<keyword evidence="1" id="KW-0596">Phosphopantetheine</keyword>
<evidence type="ECO:0000259" key="5">
    <source>
        <dbReference type="PROSITE" id="PS50075"/>
    </source>
</evidence>
<dbReference type="Gene3D" id="3.10.129.110">
    <property type="entry name" value="Polyketide synthase dehydratase"/>
    <property type="match status" value="1"/>
</dbReference>
<feature type="region of interest" description="C-terminal hotdog fold" evidence="4">
    <location>
        <begin position="1087"/>
        <end position="1232"/>
    </location>
</feature>
<dbReference type="InterPro" id="IPR020841">
    <property type="entry name" value="PKS_Beta-ketoAc_synthase_dom"/>
</dbReference>
<dbReference type="InterPro" id="IPR057326">
    <property type="entry name" value="KR_dom"/>
</dbReference>
<feature type="domain" description="Carrier" evidence="5">
    <location>
        <begin position="1746"/>
        <end position="1821"/>
    </location>
</feature>
<evidence type="ECO:0000313" key="9">
    <source>
        <dbReference type="Proteomes" id="UP001221838"/>
    </source>
</evidence>
<dbReference type="InterPro" id="IPR009081">
    <property type="entry name" value="PP-bd_ACP"/>
</dbReference>
<dbReference type="RefSeq" id="WP_272135733.1">
    <property type="nucleotide sequence ID" value="NZ_JAQNDM010000002.1"/>
</dbReference>
<dbReference type="InterPro" id="IPR036291">
    <property type="entry name" value="NAD(P)-bd_dom_sf"/>
</dbReference>
<dbReference type="PROSITE" id="PS50075">
    <property type="entry name" value="CARRIER"/>
    <property type="match status" value="1"/>
</dbReference>
<dbReference type="InterPro" id="IPR014030">
    <property type="entry name" value="Ketoacyl_synth_N"/>
</dbReference>
<dbReference type="InterPro" id="IPR016039">
    <property type="entry name" value="Thiolase-like"/>
</dbReference>
<dbReference type="Pfam" id="PF00109">
    <property type="entry name" value="ketoacyl-synt"/>
    <property type="match status" value="1"/>
</dbReference>
<dbReference type="InterPro" id="IPR042104">
    <property type="entry name" value="PKS_dehydratase_sf"/>
</dbReference>
<dbReference type="InterPro" id="IPR014031">
    <property type="entry name" value="Ketoacyl_synth_C"/>
</dbReference>
<dbReference type="Proteomes" id="UP001221838">
    <property type="component" value="Unassembled WGS sequence"/>
</dbReference>
<dbReference type="InterPro" id="IPR001227">
    <property type="entry name" value="Ac_transferase_dom_sf"/>
</dbReference>
<dbReference type="SMART" id="SM01294">
    <property type="entry name" value="PKS_PP_betabranch"/>
    <property type="match status" value="1"/>
</dbReference>
<dbReference type="Pfam" id="PF08659">
    <property type="entry name" value="KR"/>
    <property type="match status" value="1"/>
</dbReference>
<dbReference type="InterPro" id="IPR014043">
    <property type="entry name" value="Acyl_transferase_dom"/>
</dbReference>
<evidence type="ECO:0000256" key="1">
    <source>
        <dbReference type="ARBA" id="ARBA00022450"/>
    </source>
</evidence>
<dbReference type="Pfam" id="PF14765">
    <property type="entry name" value="PS-DH"/>
    <property type="match status" value="1"/>
</dbReference>
<dbReference type="PANTHER" id="PTHR43775">
    <property type="entry name" value="FATTY ACID SYNTHASE"/>
    <property type="match status" value="1"/>
</dbReference>
<dbReference type="PROSITE" id="PS52004">
    <property type="entry name" value="KS3_2"/>
    <property type="match status" value="1"/>
</dbReference>
<dbReference type="InterPro" id="IPR013968">
    <property type="entry name" value="PKS_KR"/>
</dbReference>
<evidence type="ECO:0000259" key="7">
    <source>
        <dbReference type="PROSITE" id="PS52019"/>
    </source>
</evidence>
<keyword evidence="3" id="KW-0808">Transferase</keyword>
<dbReference type="SMART" id="SM00823">
    <property type="entry name" value="PKS_PP"/>
    <property type="match status" value="1"/>
</dbReference>
<sequence>MSNDQTPASLEAMTPLQRAALAIKTLRTRVDGLERARTEPIAIIGMGCRFPGGADNPGLYWKLLRAGVDAVGKVPADRWDADAYYAQDPGADWKMVVREGGFLAQPIAAFDCEFFGLSPREANYVDPQQRLMLEVAWESLEDAGIDPDSLAGSDTGVYVGFLSSDYGRVPFNAIQTRDLPYMGTGNELSFSAGRVSYVLGLQGPSMVVATACSSALVSAHLACQALRLGECSLALAGGVNLILHPDNNIVLSKMRALAPDGRSKTFDASANGYGRGEGCGVLVLKRLSDAQRDKDRILAVIRGSAVNHDGPSGGLTVPNGPAQEKLLRKALETSGLSPSDVHYVEAHGTGTPLGDPIELRALDAVLGQGRPPEAPLLVGSAKTNLGHLESAAGAAGMIKVVQSLRHGELPPHLHFRQPTPAIDWEQLRISIPTQVTGWPMGVRSRIAGISGFGLSGVNAHVLIEEAPAVLPRTPEESPRPLHLLTLSAKSQEALGELAQRYEQALGGAELASEALADICFTANTGRAHFKHRLALIGDSQAAMREQLRALQVGHGTQPVLSGKAEGPPRIAFLFTGQGAQWLGMGEELFRTEPTFRRTLLRCDEVLRPLMGQSLISLLYPPERDDNARARLDETGYTQPALFALEYALAQLWMQWGIVPDFVMGHSVGEFVAACVAGVFTLEEGLELIATRARLMQALPAGGGMAAVSVASPEVETLLPKYEGQLSIAALNGPRSIVLSGREGALSDCLGELSKKGVRCTPLRVSHAFHSALMDPILDAFSRAVEKVRLQPPSIPLISNLSGKEAGAEIVSPRYWVDHLRKPVMFARGMETLKQAGVQVFLEAGPKPTLVAMGQACISGDDKRWLASLRPERPDWQQMLEGLASLYIAGAPVKWKGLEEGFDRRKVSLPSYPFQRRAYWMELTGTAWDRQGPRGQGSARGEHAHPLLGRRQASPAQVRQFESSLGPSKLPFLRDHGVYGQIVMPGAAYVEMGLAAGAALFGDAGSTVDELAFSQALFLPEEGERRVHLLYTPEGERSGRFEIFSQDEEARGGGAEPSWTLHAHGKLASAASAPGERLDLQSLRAELVQEVPVEAYYEKLGQAGLSYGPSFRAIRGLWRGRNEVLGQLGLAGAALTDAERYVLPPSLLDACFQMVGAVLDETGEAAYLPVGVGTVRVLMAGLREVWAHARISRNEDSKGPVYTCDIKLLSPEGALVASVERLLLRRVTREGLFGARSKRLQNWLYELEWQVSPLAAQSGSPGEGTSGTISGAAPQCLILADEKGVGQRLAERLQARGWNTVTAGAGEGGFGVDRSRAEALLALWEGAVPGPIHVIDLWSLDGATAGADVSGDALRHSTRVLELAQALVRGSKGRAASLWLVTRGAQAVMEGEPLSGLSGSALWGLGKAITREHPELHCRRVDLDPGSSPHELEQLAGEILGESGEDEIALRGDTRRVARLARSHRLRSPGSETGASLRSDATYAVTGGLGGLGLAVAERLAEKGARHLVLIGRSEPGAEARFRLAALAARGVEVQSLKCDVSVSSDLERAMAEINGRLPPIRGVVHSAAVIDDGLLAQMTPERFARVFAAKVLGGWNLHRVLQGVELDFFVLFSSASSLIGSSGQANYVAANAFLDGLAHFRRSAGLPGLSLNWGAWAEIGVAAEAQLQRRMEQLGFGVIPPADGLQLFEQALGLGGQLGILPVDWAMLGRRGSSPLFERFIEKAAPAESGGIRRKLESLSAEGQRAVLRAHVGELVNGVLGRPPSDALDPNQGFFALGMDSLMSVELRNVLQRSLGASLPATVAFDNPNVNEMVNYLAAEVLGLKEEEAAPPTAWDAGEDQELDALLADVDDLDDDQVQAMLRRGR</sequence>
<gene>
    <name evidence="8" type="ORF">POL68_06765</name>
</gene>
<feature type="active site" description="Proton donor; for dehydratase activity" evidence="4">
    <location>
        <position position="1148"/>
    </location>
</feature>
<dbReference type="SMART" id="SM00827">
    <property type="entry name" value="PKS_AT"/>
    <property type="match status" value="1"/>
</dbReference>
<dbReference type="InterPro" id="IPR020807">
    <property type="entry name" value="PKS_DH"/>
</dbReference>
<feature type="domain" description="Ketosynthase family 3 (KS3)" evidence="6">
    <location>
        <begin position="38"/>
        <end position="465"/>
    </location>
</feature>
<dbReference type="InterPro" id="IPR049551">
    <property type="entry name" value="PKS_DH_C"/>
</dbReference>
<proteinExistence type="predicted"/>
<dbReference type="SUPFAM" id="SSF55048">
    <property type="entry name" value="Probable ACP-binding domain of malonyl-CoA ACP transacylase"/>
    <property type="match status" value="1"/>
</dbReference>
<dbReference type="InterPro" id="IPR016035">
    <property type="entry name" value="Acyl_Trfase/lysoPLipase"/>
</dbReference>
<comment type="caution">
    <text evidence="8">The sequence shown here is derived from an EMBL/GenBank/DDBJ whole genome shotgun (WGS) entry which is preliminary data.</text>
</comment>
<dbReference type="PROSITE" id="PS52019">
    <property type="entry name" value="PKS_MFAS_DH"/>
    <property type="match status" value="1"/>
</dbReference>
<dbReference type="SMART" id="SM00825">
    <property type="entry name" value="PKS_KS"/>
    <property type="match status" value="1"/>
</dbReference>
<feature type="active site" description="Proton acceptor; for dehydratase activity" evidence="4">
    <location>
        <position position="975"/>
    </location>
</feature>
<dbReference type="InterPro" id="IPR036736">
    <property type="entry name" value="ACP-like_sf"/>
</dbReference>
<dbReference type="SUPFAM" id="SSF47336">
    <property type="entry name" value="ACP-like"/>
    <property type="match status" value="1"/>
</dbReference>
<dbReference type="Gene3D" id="1.10.1200.10">
    <property type="entry name" value="ACP-like"/>
    <property type="match status" value="1"/>
</dbReference>
<evidence type="ECO:0000313" key="8">
    <source>
        <dbReference type="EMBL" id="MDC0708166.1"/>
    </source>
</evidence>
<name>A0ABT5D7C1_9BACT</name>
<dbReference type="EMBL" id="JAQNDM010000002">
    <property type="protein sequence ID" value="MDC0708166.1"/>
    <property type="molecule type" value="Genomic_DNA"/>
</dbReference>
<dbReference type="SMART" id="SM00822">
    <property type="entry name" value="PKS_KR"/>
    <property type="match status" value="1"/>
</dbReference>
<feature type="region of interest" description="N-terminal hotdog fold" evidence="4">
    <location>
        <begin position="944"/>
        <end position="1073"/>
    </location>
</feature>
<evidence type="ECO:0000256" key="4">
    <source>
        <dbReference type="PROSITE-ProRule" id="PRU01363"/>
    </source>
</evidence>
<dbReference type="InterPro" id="IPR049900">
    <property type="entry name" value="PKS_mFAS_DH"/>
</dbReference>
<dbReference type="Gene3D" id="3.40.47.10">
    <property type="match status" value="1"/>
</dbReference>
<dbReference type="Pfam" id="PF02801">
    <property type="entry name" value="Ketoacyl-synt_C"/>
    <property type="match status" value="1"/>
</dbReference>
<dbReference type="Gene3D" id="3.30.70.3290">
    <property type="match status" value="1"/>
</dbReference>
<evidence type="ECO:0000259" key="6">
    <source>
        <dbReference type="PROSITE" id="PS52004"/>
    </source>
</evidence>
<accession>A0ABT5D7C1</accession>
<keyword evidence="9" id="KW-1185">Reference proteome</keyword>
<dbReference type="PANTHER" id="PTHR43775:SF37">
    <property type="entry name" value="SI:DKEY-61P9.11"/>
    <property type="match status" value="1"/>
</dbReference>